<name>A0A0C2N423_THEKT</name>
<evidence type="ECO:0000313" key="2">
    <source>
        <dbReference type="Proteomes" id="UP000031668"/>
    </source>
</evidence>
<reference evidence="1 2" key="1">
    <citation type="journal article" date="2014" name="Genome Biol. Evol.">
        <title>The genome of the myxosporean Thelohanellus kitauei shows adaptations to nutrient acquisition within its fish host.</title>
        <authorList>
            <person name="Yang Y."/>
            <person name="Xiong J."/>
            <person name="Zhou Z."/>
            <person name="Huo F."/>
            <person name="Miao W."/>
            <person name="Ran C."/>
            <person name="Liu Y."/>
            <person name="Zhang J."/>
            <person name="Feng J."/>
            <person name="Wang M."/>
            <person name="Wang M."/>
            <person name="Wang L."/>
            <person name="Yao B."/>
        </authorList>
    </citation>
    <scope>NUCLEOTIDE SEQUENCE [LARGE SCALE GENOMIC DNA]</scope>
    <source>
        <strain evidence="1">Wuqing</strain>
    </source>
</reference>
<dbReference type="AlphaFoldDB" id="A0A0C2N423"/>
<proteinExistence type="predicted"/>
<accession>A0A0C2N423</accession>
<protein>
    <submittedName>
        <fullName evidence="1">Uncharacterized protein</fullName>
    </submittedName>
</protein>
<sequence>MSLFSNKQIETNDKNNEFCKEFKHEIFFSPETGQLYHLSKSWHASKTMLRCTIHRRLEIMQGRDFLYHRKKQIFGLIFLRTCLAIKRDSDYFIFEMIDIDFIHRTLDFVLSKLKPTS</sequence>
<evidence type="ECO:0000313" key="1">
    <source>
        <dbReference type="EMBL" id="KII71075.1"/>
    </source>
</evidence>
<comment type="caution">
    <text evidence="1">The sequence shown here is derived from an EMBL/GenBank/DDBJ whole genome shotgun (WGS) entry which is preliminary data.</text>
</comment>
<keyword evidence="2" id="KW-1185">Reference proteome</keyword>
<gene>
    <name evidence="1" type="ORF">RF11_00371</name>
</gene>
<organism evidence="1 2">
    <name type="scientific">Thelohanellus kitauei</name>
    <name type="common">Myxosporean</name>
    <dbReference type="NCBI Taxonomy" id="669202"/>
    <lineage>
        <taxon>Eukaryota</taxon>
        <taxon>Metazoa</taxon>
        <taxon>Cnidaria</taxon>
        <taxon>Myxozoa</taxon>
        <taxon>Myxosporea</taxon>
        <taxon>Bivalvulida</taxon>
        <taxon>Platysporina</taxon>
        <taxon>Myxobolidae</taxon>
        <taxon>Thelohanellus</taxon>
    </lineage>
</organism>
<dbReference type="Proteomes" id="UP000031668">
    <property type="component" value="Unassembled WGS sequence"/>
</dbReference>
<dbReference type="EMBL" id="JWZT01001864">
    <property type="protein sequence ID" value="KII71075.1"/>
    <property type="molecule type" value="Genomic_DNA"/>
</dbReference>